<dbReference type="PANTHER" id="PTHR37314">
    <property type="entry name" value="SLR0142 PROTEIN"/>
    <property type="match status" value="1"/>
</dbReference>
<feature type="transmembrane region" description="Helical" evidence="1">
    <location>
        <begin position="85"/>
        <end position="104"/>
    </location>
</feature>
<feature type="transmembrane region" description="Helical" evidence="1">
    <location>
        <begin position="26"/>
        <end position="48"/>
    </location>
</feature>
<keyword evidence="1" id="KW-0472">Membrane</keyword>
<evidence type="ECO:0000256" key="1">
    <source>
        <dbReference type="SAM" id="Phobius"/>
    </source>
</evidence>
<dbReference type="Pfam" id="PF06912">
    <property type="entry name" value="DUF1275"/>
    <property type="match status" value="1"/>
</dbReference>
<reference evidence="2 3" key="1">
    <citation type="submission" date="2020-04" db="EMBL/GenBank/DDBJ databases">
        <authorList>
            <person name="Liu S."/>
        </authorList>
    </citation>
    <scope>NUCLEOTIDE SEQUENCE [LARGE SCALE GENOMIC DNA]</scope>
    <source>
        <strain evidence="2 3">CGMCC 1.15091</strain>
    </source>
</reference>
<keyword evidence="3" id="KW-1185">Reference proteome</keyword>
<dbReference type="EMBL" id="JAAZSR010000144">
    <property type="protein sequence ID" value="NKX50919.1"/>
    <property type="molecule type" value="Genomic_DNA"/>
</dbReference>
<feature type="non-terminal residue" evidence="2">
    <location>
        <position position="1"/>
    </location>
</feature>
<dbReference type="Proteomes" id="UP000523795">
    <property type="component" value="Unassembled WGS sequence"/>
</dbReference>
<comment type="caution">
    <text evidence="2">The sequence shown here is derived from an EMBL/GenBank/DDBJ whole genome shotgun (WGS) entry which is preliminary data.</text>
</comment>
<organism evidence="2 3">
    <name type="scientific">Arthrobacter deserti</name>
    <dbReference type="NCBI Taxonomy" id="1742687"/>
    <lineage>
        <taxon>Bacteria</taxon>
        <taxon>Bacillati</taxon>
        <taxon>Actinomycetota</taxon>
        <taxon>Actinomycetes</taxon>
        <taxon>Micrococcales</taxon>
        <taxon>Micrococcaceae</taxon>
        <taxon>Arthrobacter</taxon>
    </lineage>
</organism>
<feature type="transmembrane region" description="Helical" evidence="1">
    <location>
        <begin position="139"/>
        <end position="158"/>
    </location>
</feature>
<evidence type="ECO:0000313" key="2">
    <source>
        <dbReference type="EMBL" id="NKX50919.1"/>
    </source>
</evidence>
<feature type="transmembrane region" description="Helical" evidence="1">
    <location>
        <begin position="164"/>
        <end position="182"/>
    </location>
</feature>
<evidence type="ECO:0000313" key="3">
    <source>
        <dbReference type="Proteomes" id="UP000523795"/>
    </source>
</evidence>
<keyword evidence="1" id="KW-1133">Transmembrane helix</keyword>
<dbReference type="InterPro" id="IPR010699">
    <property type="entry name" value="DUF1275"/>
</dbReference>
<feature type="transmembrane region" description="Helical" evidence="1">
    <location>
        <begin position="60"/>
        <end position="79"/>
    </location>
</feature>
<keyword evidence="1" id="KW-0812">Transmembrane</keyword>
<gene>
    <name evidence="2" type="ORF">HER39_10145</name>
</gene>
<dbReference type="PANTHER" id="PTHR37314:SF4">
    <property type="entry name" value="UPF0700 TRANSMEMBRANE PROTEIN YOAK"/>
    <property type="match status" value="1"/>
</dbReference>
<name>A0ABX1JNP5_9MICC</name>
<sequence>RVFTANMTGNVVILGMGLAGADNLPVTGPVVALLAFMAGAVGAGRVLGGRPGAWTAATTWLLAAVGAVLLGLGAGLVLWTDPPEAALLAVTGILGAVMGLQAAAARALGVKDVTTVVVTSTITGLSMDSRLAGGTGGLWARRALAVVLVLAGAAAGALLLRVHIGLGLAVAAVVCLVCAGVGHRAGRA</sequence>
<protein>
    <submittedName>
        <fullName evidence="2">DUF1275 domain-containing protein</fullName>
    </submittedName>
</protein>
<accession>A0ABX1JNP5</accession>
<proteinExistence type="predicted"/>